<gene>
    <name evidence="10" type="primary">LOC123416646</name>
</gene>
<dbReference type="SMART" id="SM00338">
    <property type="entry name" value="BRLZ"/>
    <property type="match status" value="1"/>
</dbReference>
<protein>
    <recommendedName>
        <fullName evidence="9">BZIP domain-containing protein</fullName>
    </recommendedName>
</protein>
<dbReference type="GO" id="GO:0045893">
    <property type="term" value="P:positive regulation of DNA-templated transcription"/>
    <property type="evidence" value="ECO:0007669"/>
    <property type="project" value="EnsemblPlants"/>
</dbReference>
<dbReference type="AlphaFoldDB" id="A0A8I6X613"/>
<evidence type="ECO:0000259" key="9">
    <source>
        <dbReference type="PROSITE" id="PS50217"/>
    </source>
</evidence>
<evidence type="ECO:0000256" key="8">
    <source>
        <dbReference type="SAM" id="MobiDB-lite"/>
    </source>
</evidence>
<evidence type="ECO:0000256" key="1">
    <source>
        <dbReference type="ARBA" id="ARBA00004123"/>
    </source>
</evidence>
<dbReference type="InterPro" id="IPR004827">
    <property type="entry name" value="bZIP"/>
</dbReference>
<feature type="compositionally biased region" description="Basic and acidic residues" evidence="8">
    <location>
        <begin position="209"/>
        <end position="222"/>
    </location>
</feature>
<feature type="coiled-coil region" evidence="7">
    <location>
        <begin position="267"/>
        <end position="294"/>
    </location>
</feature>
<keyword evidence="7" id="KW-0175">Coiled coil</keyword>
<proteinExistence type="inferred from homology"/>
<evidence type="ECO:0000313" key="10">
    <source>
        <dbReference type="EnsemblPlants" id="HORVU.MOREX.r3.1HG0078350.1"/>
    </source>
</evidence>
<dbReference type="PROSITE" id="PS50217">
    <property type="entry name" value="BZIP"/>
    <property type="match status" value="1"/>
</dbReference>
<dbReference type="SUPFAM" id="SSF57959">
    <property type="entry name" value="Leucine zipper domain"/>
    <property type="match status" value="1"/>
</dbReference>
<dbReference type="GO" id="GO:0005634">
    <property type="term" value="C:nucleus"/>
    <property type="evidence" value="ECO:0007669"/>
    <property type="project" value="UniProtKB-SubCell"/>
</dbReference>
<reference evidence="10" key="2">
    <citation type="submission" date="2020-10" db="EMBL/GenBank/DDBJ databases">
        <authorList>
            <person name="Scholz U."/>
            <person name="Mascher M."/>
            <person name="Fiebig A."/>
        </authorList>
    </citation>
    <scope>NUCLEOTIDE SEQUENCE [LARGE SCALE GENOMIC DNA]</scope>
    <source>
        <strain evidence="10">cv. Morex</strain>
    </source>
</reference>
<keyword evidence="11" id="KW-1185">Reference proteome</keyword>
<keyword evidence="6" id="KW-0539">Nucleus</keyword>
<dbReference type="Gramene" id="HORVU.MOREX.r3.1HG0078350.1">
    <property type="protein sequence ID" value="HORVU.MOREX.r3.1HG0078350.1"/>
    <property type="gene ID" value="HORVU.MOREX.r3.1HG0078350"/>
</dbReference>
<evidence type="ECO:0000256" key="5">
    <source>
        <dbReference type="ARBA" id="ARBA00023163"/>
    </source>
</evidence>
<dbReference type="Pfam" id="PF12498">
    <property type="entry name" value="bZIP_C"/>
    <property type="match status" value="1"/>
</dbReference>
<dbReference type="Gene3D" id="1.20.5.170">
    <property type="match status" value="1"/>
</dbReference>
<name>A0A8I6X613_HORVV</name>
<dbReference type="GO" id="GO:0043565">
    <property type="term" value="F:sequence-specific DNA binding"/>
    <property type="evidence" value="ECO:0007669"/>
    <property type="project" value="EnsemblPlants"/>
</dbReference>
<dbReference type="KEGG" id="hvg:123416646"/>
<evidence type="ECO:0000256" key="2">
    <source>
        <dbReference type="ARBA" id="ARBA00007163"/>
    </source>
</evidence>
<dbReference type="FunFam" id="1.20.5.170:FF:000020">
    <property type="entry name" value="BZIP transcription factor"/>
    <property type="match status" value="1"/>
</dbReference>
<reference evidence="11" key="1">
    <citation type="journal article" date="2012" name="Nature">
        <title>A physical, genetic and functional sequence assembly of the barley genome.</title>
        <authorList>
            <consortium name="The International Barley Genome Sequencing Consortium"/>
            <person name="Mayer K.F."/>
            <person name="Waugh R."/>
            <person name="Brown J.W."/>
            <person name="Schulman A."/>
            <person name="Langridge P."/>
            <person name="Platzer M."/>
            <person name="Fincher G.B."/>
            <person name="Muehlbauer G.J."/>
            <person name="Sato K."/>
            <person name="Close T.J."/>
            <person name="Wise R.P."/>
            <person name="Stein N."/>
        </authorList>
    </citation>
    <scope>NUCLEOTIDE SEQUENCE [LARGE SCALE GENOMIC DNA]</scope>
    <source>
        <strain evidence="11">cv. Morex</strain>
    </source>
</reference>
<keyword evidence="3" id="KW-0805">Transcription regulation</keyword>
<evidence type="ECO:0000313" key="11">
    <source>
        <dbReference type="Proteomes" id="UP000011116"/>
    </source>
</evidence>
<keyword evidence="5" id="KW-0804">Transcription</keyword>
<reference evidence="10" key="3">
    <citation type="submission" date="2022-01" db="UniProtKB">
        <authorList>
            <consortium name="EnsemblPlants"/>
        </authorList>
    </citation>
    <scope>IDENTIFICATION</scope>
    <source>
        <strain evidence="10">subsp. vulgare</strain>
    </source>
</reference>
<dbReference type="EnsemblPlants" id="HORVU.MOREX.r3.1HG0078350.1">
    <property type="protein sequence ID" value="HORVU.MOREX.r3.1HG0078350.1"/>
    <property type="gene ID" value="HORVU.MOREX.r3.1HG0078350"/>
</dbReference>
<dbReference type="Gramene" id="HORVU.MOREX.r2.1HG0063740.1">
    <property type="protein sequence ID" value="HORVU.MOREX.r2.1HG0063740.1"/>
    <property type="gene ID" value="HORVU.MOREX.r2.1HG0063740"/>
</dbReference>
<dbReference type="OrthoDB" id="652253at2759"/>
<feature type="domain" description="BZIP" evidence="9">
    <location>
        <begin position="207"/>
        <end position="257"/>
    </location>
</feature>
<dbReference type="RefSeq" id="XP_044962744.1">
    <property type="nucleotide sequence ID" value="XM_045106809.1"/>
</dbReference>
<feature type="compositionally biased region" description="Polar residues" evidence="8">
    <location>
        <begin position="157"/>
        <end position="179"/>
    </location>
</feature>
<dbReference type="GO" id="GO:0003700">
    <property type="term" value="F:DNA-binding transcription factor activity"/>
    <property type="evidence" value="ECO:0007669"/>
    <property type="project" value="InterPro"/>
</dbReference>
<sequence length="409" mass="44698">MEPVFSLLEEAMPEPDSNPGRTSPPQLQAHVLAGGVRGAGGVGVGEIVGDGAIELCFDKSMEESSLLNVPTEPVANPDASTLHPNPTAEVSRKRRYDVHEEEEVVGVIPTPPAAGAVLDPVGYNAMLRRKLDAHLAAVAMWRTTRGICRQSSHDNRASQNPDSIQGSENHTGDASVQQLSSSSWEPSPSDDDMEGEAQTIGTMNISAEKVNKRKESNRDSARRSRSRKAAHTKELEEQVSLLRVANNSLMRHLADVSHRYVNTAIDNRVLKANVETLEAKVKMVEETMKRITSTNNFPQAISGISSLRTHFSGSQLDGIFDTTLPTQNMSLNHFSTTATNFDVSSNYIPELAPAYQIHDQISSLHTQPMPCLDHHPRRMPFGIPSTLVPTPQRESTTLDSNEIGNMVMQ</sequence>
<dbReference type="PANTHER" id="PTHR46408">
    <property type="entry name" value="BASIC LEUCINE ZIPPER 63"/>
    <property type="match status" value="1"/>
</dbReference>
<dbReference type="InterPro" id="IPR046347">
    <property type="entry name" value="bZIP_sf"/>
</dbReference>
<dbReference type="InterPro" id="IPR020983">
    <property type="entry name" value="Basic_leucine-zipper_C"/>
</dbReference>
<feature type="region of interest" description="Disordered" evidence="8">
    <location>
        <begin position="73"/>
        <end position="96"/>
    </location>
</feature>
<comment type="similarity">
    <text evidence="2">Belongs to the bZIP family.</text>
</comment>
<evidence type="ECO:0000256" key="3">
    <source>
        <dbReference type="ARBA" id="ARBA00023015"/>
    </source>
</evidence>
<keyword evidence="4" id="KW-0238">DNA-binding</keyword>
<dbReference type="PANTHER" id="PTHR46408:SF4">
    <property type="entry name" value="BZIP DOMAIN-CONTAINING PROTEIN"/>
    <property type="match status" value="1"/>
</dbReference>
<dbReference type="OMA" id="AMWRTTR"/>
<dbReference type="GeneID" id="123416646"/>
<dbReference type="Pfam" id="PF00170">
    <property type="entry name" value="bZIP_1"/>
    <property type="match status" value="1"/>
</dbReference>
<evidence type="ECO:0000256" key="7">
    <source>
        <dbReference type="SAM" id="Coils"/>
    </source>
</evidence>
<evidence type="ECO:0000256" key="6">
    <source>
        <dbReference type="ARBA" id="ARBA00023242"/>
    </source>
</evidence>
<accession>A0A8I6X613</accession>
<evidence type="ECO:0000256" key="4">
    <source>
        <dbReference type="ARBA" id="ARBA00023125"/>
    </source>
</evidence>
<dbReference type="GO" id="GO:0010581">
    <property type="term" value="P:regulation of starch biosynthetic process"/>
    <property type="evidence" value="ECO:0007669"/>
    <property type="project" value="EnsemblPlants"/>
</dbReference>
<feature type="region of interest" description="Disordered" evidence="8">
    <location>
        <begin position="150"/>
        <end position="234"/>
    </location>
</feature>
<dbReference type="Proteomes" id="UP000011116">
    <property type="component" value="Chromosome 1H"/>
</dbReference>
<organism evidence="10 11">
    <name type="scientific">Hordeum vulgare subsp. vulgare</name>
    <name type="common">Domesticated barley</name>
    <dbReference type="NCBI Taxonomy" id="112509"/>
    <lineage>
        <taxon>Eukaryota</taxon>
        <taxon>Viridiplantae</taxon>
        <taxon>Streptophyta</taxon>
        <taxon>Embryophyta</taxon>
        <taxon>Tracheophyta</taxon>
        <taxon>Spermatophyta</taxon>
        <taxon>Magnoliopsida</taxon>
        <taxon>Liliopsida</taxon>
        <taxon>Poales</taxon>
        <taxon>Poaceae</taxon>
        <taxon>BOP clade</taxon>
        <taxon>Pooideae</taxon>
        <taxon>Triticodae</taxon>
        <taxon>Triticeae</taxon>
        <taxon>Hordeinae</taxon>
        <taxon>Hordeum</taxon>
    </lineage>
</organism>
<comment type="subcellular location">
    <subcellularLocation>
        <location evidence="1">Nucleus</location>
    </subcellularLocation>
</comment>